<name>A0ABQ2F1R7_9DEIO</name>
<evidence type="ECO:0000313" key="1">
    <source>
        <dbReference type="EMBL" id="GGK41870.1"/>
    </source>
</evidence>
<protein>
    <submittedName>
        <fullName evidence="1">Uncharacterized protein</fullName>
    </submittedName>
</protein>
<comment type="caution">
    <text evidence="1">The sequence shown here is derived from an EMBL/GenBank/DDBJ whole genome shotgun (WGS) entry which is preliminary data.</text>
</comment>
<organism evidence="1 2">
    <name type="scientific">Deinococcus malanensis</name>
    <dbReference type="NCBI Taxonomy" id="1706855"/>
    <lineage>
        <taxon>Bacteria</taxon>
        <taxon>Thermotogati</taxon>
        <taxon>Deinococcota</taxon>
        <taxon>Deinococci</taxon>
        <taxon>Deinococcales</taxon>
        <taxon>Deinococcaceae</taxon>
        <taxon>Deinococcus</taxon>
    </lineage>
</organism>
<keyword evidence="2" id="KW-1185">Reference proteome</keyword>
<gene>
    <name evidence="1" type="ORF">GCM10008955_39600</name>
</gene>
<accession>A0ABQ2F1R7</accession>
<reference evidence="2" key="1">
    <citation type="journal article" date="2019" name="Int. J. Syst. Evol. Microbiol.">
        <title>The Global Catalogue of Microorganisms (GCM) 10K type strain sequencing project: providing services to taxonomists for standard genome sequencing and annotation.</title>
        <authorList>
            <consortium name="The Broad Institute Genomics Platform"/>
            <consortium name="The Broad Institute Genome Sequencing Center for Infectious Disease"/>
            <person name="Wu L."/>
            <person name="Ma J."/>
        </authorList>
    </citation>
    <scope>NUCLEOTIDE SEQUENCE [LARGE SCALE GENOMIC DNA]</scope>
    <source>
        <strain evidence="2">JCM 30331</strain>
    </source>
</reference>
<evidence type="ECO:0000313" key="2">
    <source>
        <dbReference type="Proteomes" id="UP000647587"/>
    </source>
</evidence>
<sequence length="168" mass="18606">MYRLDKPSCLFVWVFYGKPSLLTPGRMERQAENMSIEKLRLQVDGQDGSQARMELYSLGNSAGGVAGSSNQMHNVLFNEVLHDSVHGDFGQASEGCQLGTSQLVVIEQRSENLTAVQAPEALGLTHHGPQLRNFIYYCPSVLLCMSISKRINFLPSCWQAERTPASTI</sequence>
<proteinExistence type="predicted"/>
<dbReference type="EMBL" id="BMPP01000029">
    <property type="protein sequence ID" value="GGK41870.1"/>
    <property type="molecule type" value="Genomic_DNA"/>
</dbReference>
<dbReference type="Proteomes" id="UP000647587">
    <property type="component" value="Unassembled WGS sequence"/>
</dbReference>